<evidence type="ECO:0000256" key="1">
    <source>
        <dbReference type="ARBA" id="ARBA00010617"/>
    </source>
</evidence>
<keyword evidence="2" id="KW-0479">Metal-binding</keyword>
<protein>
    <submittedName>
        <fullName evidence="3">Cytochrome P450</fullName>
    </submittedName>
</protein>
<keyword evidence="2" id="KW-0349">Heme</keyword>
<dbReference type="Pfam" id="PF00067">
    <property type="entry name" value="p450"/>
    <property type="match status" value="1"/>
</dbReference>
<dbReference type="InterPro" id="IPR002397">
    <property type="entry name" value="Cyt_P450_B"/>
</dbReference>
<evidence type="ECO:0000313" key="4">
    <source>
        <dbReference type="Proteomes" id="UP001344906"/>
    </source>
</evidence>
<comment type="similarity">
    <text evidence="1 2">Belongs to the cytochrome P450 family.</text>
</comment>
<keyword evidence="4" id="KW-1185">Reference proteome</keyword>
<accession>A0ABQ6FNW4</accession>
<keyword evidence="2" id="KW-0503">Monooxygenase</keyword>
<gene>
    <name evidence="3" type="ORF">KDH_22090</name>
</gene>
<dbReference type="InterPro" id="IPR001128">
    <property type="entry name" value="Cyt_P450"/>
</dbReference>
<keyword evidence="2" id="KW-0560">Oxidoreductase</keyword>
<dbReference type="Proteomes" id="UP001344906">
    <property type="component" value="Unassembled WGS sequence"/>
</dbReference>
<dbReference type="EMBL" id="BSRI01000001">
    <property type="protein sequence ID" value="GLV55362.1"/>
    <property type="molecule type" value="Genomic_DNA"/>
</dbReference>
<dbReference type="InterPro" id="IPR036396">
    <property type="entry name" value="Cyt_P450_sf"/>
</dbReference>
<dbReference type="PROSITE" id="PS00086">
    <property type="entry name" value="CYTOCHROME_P450"/>
    <property type="match status" value="1"/>
</dbReference>
<dbReference type="CDD" id="cd20625">
    <property type="entry name" value="CYP164-like"/>
    <property type="match status" value="1"/>
</dbReference>
<evidence type="ECO:0000256" key="2">
    <source>
        <dbReference type="RuleBase" id="RU000461"/>
    </source>
</evidence>
<dbReference type="InterPro" id="IPR017972">
    <property type="entry name" value="Cyt_P450_CS"/>
</dbReference>
<dbReference type="SUPFAM" id="SSF48264">
    <property type="entry name" value="Cytochrome P450"/>
    <property type="match status" value="1"/>
</dbReference>
<name>A0ABQ6FNW4_9CHLR</name>
<dbReference type="RefSeq" id="WP_338249635.1">
    <property type="nucleotide sequence ID" value="NZ_BSRI01000001.1"/>
</dbReference>
<organism evidence="3 4">
    <name type="scientific">Dictyobacter halimunensis</name>
    <dbReference type="NCBI Taxonomy" id="3026934"/>
    <lineage>
        <taxon>Bacteria</taxon>
        <taxon>Bacillati</taxon>
        <taxon>Chloroflexota</taxon>
        <taxon>Ktedonobacteria</taxon>
        <taxon>Ktedonobacterales</taxon>
        <taxon>Dictyobacteraceae</taxon>
        <taxon>Dictyobacter</taxon>
    </lineage>
</organism>
<dbReference type="PRINTS" id="PR00359">
    <property type="entry name" value="BP450"/>
</dbReference>
<keyword evidence="2" id="KW-0408">Iron</keyword>
<comment type="caution">
    <text evidence="3">The sequence shown here is derived from an EMBL/GenBank/DDBJ whole genome shotgun (WGS) entry which is preliminary data.</text>
</comment>
<sequence>MAVSSVNLLEQVLNYTNRANPYPIYARMREHPVQLQADGRYIVSSYPLVDMVFHDPQMSVDMRKSNEPGIRLEQEEPPFVFLDPPKHDWLRQLVASKFTPGLIDSMQPRLEEIVTQLLNAQSANQRMDIVDDLAYPLPVTAICELLGVPRADEPRFHTWSRMFIKGTHLGRDTAAAQEARQGRDALNQYMGELIDKLQRQPGPGLLSAIIHDTDHKQHMSRAELITTAVLLLIAGHETTVNLITNSMLTLLRHPQAFELLRRQPEEILPNLIEEVLRYEPPVQFTLRTPLIDVTLGGVKIPKGAIVMVMTAAANRDPARFENPDRFDPQRQNIEHFGFGGGIHYCLGAPLARLETYIALRSLARRLQSPRLLQDPPTYRESPILRGPLHLPIGFESMRVV</sequence>
<dbReference type="PRINTS" id="PR00385">
    <property type="entry name" value="P450"/>
</dbReference>
<evidence type="ECO:0000313" key="3">
    <source>
        <dbReference type="EMBL" id="GLV55362.1"/>
    </source>
</evidence>
<dbReference type="Gene3D" id="1.10.630.10">
    <property type="entry name" value="Cytochrome P450"/>
    <property type="match status" value="1"/>
</dbReference>
<dbReference type="PANTHER" id="PTHR46696">
    <property type="entry name" value="P450, PUTATIVE (EUROFUNG)-RELATED"/>
    <property type="match status" value="1"/>
</dbReference>
<proteinExistence type="inferred from homology"/>
<reference evidence="3 4" key="1">
    <citation type="submission" date="2023-02" db="EMBL/GenBank/DDBJ databases">
        <title>Dictyobacter halimunensis sp. nov., a new member of the class Ktedonobacteria from forest soil in a geothermal area.</title>
        <authorList>
            <person name="Rachmania M.K."/>
            <person name="Ningsih F."/>
            <person name="Sakai Y."/>
            <person name="Yabe S."/>
            <person name="Yokota A."/>
            <person name="Sjamsuridzal W."/>
        </authorList>
    </citation>
    <scope>NUCLEOTIDE SEQUENCE [LARGE SCALE GENOMIC DNA]</scope>
    <source>
        <strain evidence="3 4">S3.2.2.5</strain>
    </source>
</reference>
<dbReference type="PANTHER" id="PTHR46696:SF1">
    <property type="entry name" value="CYTOCHROME P450 YJIB-RELATED"/>
    <property type="match status" value="1"/>
</dbReference>